<dbReference type="GO" id="GO:0005829">
    <property type="term" value="C:cytosol"/>
    <property type="evidence" value="ECO:0007669"/>
    <property type="project" value="TreeGrafter"/>
</dbReference>
<dbReference type="OrthoDB" id="9792518at2"/>
<dbReference type="InterPro" id="IPR041492">
    <property type="entry name" value="HAD_2"/>
</dbReference>
<keyword evidence="1" id="KW-0378">Hydrolase</keyword>
<dbReference type="InterPro" id="IPR023198">
    <property type="entry name" value="PGP-like_dom2"/>
</dbReference>
<dbReference type="GO" id="GO:0016787">
    <property type="term" value="F:hydrolase activity"/>
    <property type="evidence" value="ECO:0007669"/>
    <property type="project" value="UniProtKB-KW"/>
</dbReference>
<protein>
    <submittedName>
        <fullName evidence="1">HAD family hydrolase</fullName>
    </submittedName>
</protein>
<dbReference type="GeneID" id="97995152"/>
<accession>A0A3E2B4D3</accession>
<dbReference type="PANTHER" id="PTHR43434:SF20">
    <property type="entry name" value="5'-NUCLEOTIDASE"/>
    <property type="match status" value="1"/>
</dbReference>
<dbReference type="InterPro" id="IPR023214">
    <property type="entry name" value="HAD_sf"/>
</dbReference>
<dbReference type="InterPro" id="IPR006439">
    <property type="entry name" value="HAD-SF_hydro_IA"/>
</dbReference>
<dbReference type="Gene3D" id="3.40.50.1000">
    <property type="entry name" value="HAD superfamily/HAD-like"/>
    <property type="match status" value="1"/>
</dbReference>
<dbReference type="FunFam" id="3.40.50.1000:FF:000022">
    <property type="entry name" value="Phosphoglycolate phosphatase"/>
    <property type="match status" value="1"/>
</dbReference>
<dbReference type="NCBIfam" id="TIGR01549">
    <property type="entry name" value="HAD-SF-IA-v1"/>
    <property type="match status" value="1"/>
</dbReference>
<organism evidence="1 2">
    <name type="scientific">Evtepia gabavorous</name>
    <dbReference type="NCBI Taxonomy" id="2211183"/>
    <lineage>
        <taxon>Bacteria</taxon>
        <taxon>Bacillati</taxon>
        <taxon>Bacillota</taxon>
        <taxon>Clostridia</taxon>
        <taxon>Eubacteriales</taxon>
        <taxon>Evtepia</taxon>
    </lineage>
</organism>
<dbReference type="AlphaFoldDB" id="A0A3E2B4D3"/>
<reference evidence="1 2" key="1">
    <citation type="submission" date="2018-07" db="EMBL/GenBank/DDBJ databases">
        <title>GABA Modulating Bacteria of the Human Gut Microbiota.</title>
        <authorList>
            <person name="Strandwitz P."/>
            <person name="Kim K.H."/>
            <person name="Terekhova D."/>
            <person name="Liu J.K."/>
            <person name="Sharma A."/>
            <person name="Levering J."/>
            <person name="Mcdonald D."/>
            <person name="Dietrich D."/>
            <person name="Ramadhar T.R."/>
            <person name="Lekbua A."/>
            <person name="Mroue N."/>
            <person name="Liston C."/>
            <person name="Stewart E.J."/>
            <person name="Dubin M.J."/>
            <person name="Zengler K."/>
            <person name="Knight R."/>
            <person name="Gilbert J.A."/>
            <person name="Clardy J."/>
            <person name="Lewis K."/>
        </authorList>
    </citation>
    <scope>NUCLEOTIDE SEQUENCE [LARGE SCALE GENOMIC DNA]</scope>
    <source>
        <strain evidence="1 2">KLE1738</strain>
    </source>
</reference>
<sequence>MSRAIFFDLDGTLTDSGPGIINCAQLALAHFGIQVPDRDQLRVFVGPPLRQSFARFGVPPASLDEAIARFRARYVPIGKFENTPYPGIAGLLDRLQGAGYRLFVATSKPQVTAQEVLEHFQLARYFERVCGASLDAGRETKEDVISYLLAQIGDPGQVVMVGDTAFDVLGAKVHGIPTIGVTWGYGQVEAMREAGAAALADTPEQLEALLHTPGVFSPAPPQALP</sequence>
<dbReference type="Pfam" id="PF13419">
    <property type="entry name" value="HAD_2"/>
    <property type="match status" value="1"/>
</dbReference>
<dbReference type="GO" id="GO:0004713">
    <property type="term" value="F:protein tyrosine kinase activity"/>
    <property type="evidence" value="ECO:0007669"/>
    <property type="project" value="TreeGrafter"/>
</dbReference>
<comment type="caution">
    <text evidence="1">The sequence shown here is derived from an EMBL/GenBank/DDBJ whole genome shotgun (WGS) entry which is preliminary data.</text>
</comment>
<dbReference type="RefSeq" id="WP_117142032.1">
    <property type="nucleotide sequence ID" value="NZ_CAKXKJ010000006.1"/>
</dbReference>
<dbReference type="InterPro" id="IPR036412">
    <property type="entry name" value="HAD-like_sf"/>
</dbReference>
<dbReference type="Gene3D" id="1.10.150.240">
    <property type="entry name" value="Putative phosphatase, domain 2"/>
    <property type="match status" value="1"/>
</dbReference>
<dbReference type="EMBL" id="QQRQ01000006">
    <property type="protein sequence ID" value="RFT06869.1"/>
    <property type="molecule type" value="Genomic_DNA"/>
</dbReference>
<dbReference type="Proteomes" id="UP000260649">
    <property type="component" value="Unassembled WGS sequence"/>
</dbReference>
<dbReference type="PANTHER" id="PTHR43434">
    <property type="entry name" value="PHOSPHOGLYCOLATE PHOSPHATASE"/>
    <property type="match status" value="1"/>
</dbReference>
<keyword evidence="2" id="KW-1185">Reference proteome</keyword>
<evidence type="ECO:0000313" key="1">
    <source>
        <dbReference type="EMBL" id="RFT06869.1"/>
    </source>
</evidence>
<proteinExistence type="predicted"/>
<dbReference type="SUPFAM" id="SSF56784">
    <property type="entry name" value="HAD-like"/>
    <property type="match status" value="1"/>
</dbReference>
<gene>
    <name evidence="1" type="ORF">DV520_05305</name>
</gene>
<dbReference type="InterPro" id="IPR050155">
    <property type="entry name" value="HAD-like_hydrolase_sf"/>
</dbReference>
<evidence type="ECO:0000313" key="2">
    <source>
        <dbReference type="Proteomes" id="UP000260649"/>
    </source>
</evidence>
<name>A0A3E2B4D3_9FIRM</name>